<keyword evidence="8" id="KW-0865">Zymogen</keyword>
<evidence type="ECO:0000313" key="11">
    <source>
        <dbReference type="EnsemblMetazoa" id="PPA16443.1"/>
    </source>
</evidence>
<keyword evidence="7" id="KW-0378">Hydrolase</keyword>
<reference evidence="12" key="1">
    <citation type="journal article" date="2008" name="Nat. Genet.">
        <title>The Pristionchus pacificus genome provides a unique perspective on nematode lifestyle and parasitism.</title>
        <authorList>
            <person name="Dieterich C."/>
            <person name="Clifton S.W."/>
            <person name="Schuster L.N."/>
            <person name="Chinwalla A."/>
            <person name="Delehaunty K."/>
            <person name="Dinkelacker I."/>
            <person name="Fulton L."/>
            <person name="Fulton R."/>
            <person name="Godfrey J."/>
            <person name="Minx P."/>
            <person name="Mitreva M."/>
            <person name="Roeseler W."/>
            <person name="Tian H."/>
            <person name="Witte H."/>
            <person name="Yang S.P."/>
            <person name="Wilson R.K."/>
            <person name="Sommer R.J."/>
        </authorList>
    </citation>
    <scope>NUCLEOTIDE SEQUENCE [LARGE SCALE GENOMIC DNA]</scope>
    <source>
        <strain evidence="12">PS312</strain>
    </source>
</reference>
<evidence type="ECO:0000256" key="4">
    <source>
        <dbReference type="ARBA" id="ARBA00022670"/>
    </source>
</evidence>
<dbReference type="PANTHER" id="PTHR47966">
    <property type="entry name" value="BETA-SITE APP-CLEAVING ENZYME, ISOFORM A-RELATED"/>
    <property type="match status" value="1"/>
</dbReference>
<evidence type="ECO:0000313" key="12">
    <source>
        <dbReference type="Proteomes" id="UP000005239"/>
    </source>
</evidence>
<dbReference type="PROSITE" id="PS51767">
    <property type="entry name" value="PEPTIDASE_A1"/>
    <property type="match status" value="2"/>
</dbReference>
<evidence type="ECO:0000256" key="9">
    <source>
        <dbReference type="ARBA" id="ARBA00023157"/>
    </source>
</evidence>
<dbReference type="PANTHER" id="PTHR47966:SF8">
    <property type="entry name" value="ASPARTIC PROTEASE 1-RELATED"/>
    <property type="match status" value="1"/>
</dbReference>
<protein>
    <submittedName>
        <fullName evidence="11">Uncharacterized protein</fullName>
    </submittedName>
</protein>
<dbReference type="GO" id="GO:0006915">
    <property type="term" value="P:apoptotic process"/>
    <property type="evidence" value="ECO:0000318"/>
    <property type="project" value="GO_Central"/>
</dbReference>
<gene>
    <name evidence="11" type="primary">WBGene00105997</name>
</gene>
<dbReference type="GO" id="GO:0004190">
    <property type="term" value="F:aspartic-type endopeptidase activity"/>
    <property type="evidence" value="ECO:0000318"/>
    <property type="project" value="GO_Central"/>
</dbReference>
<dbReference type="GO" id="GO:0006508">
    <property type="term" value="P:proteolysis"/>
    <property type="evidence" value="ECO:0000318"/>
    <property type="project" value="GO_Central"/>
</dbReference>
<comment type="subcellular location">
    <subcellularLocation>
        <location evidence="1">Secreted</location>
    </subcellularLocation>
</comment>
<keyword evidence="9" id="KW-1015">Disulfide bond</keyword>
<evidence type="ECO:0000256" key="7">
    <source>
        <dbReference type="ARBA" id="ARBA00022801"/>
    </source>
</evidence>
<dbReference type="EnsemblMetazoa" id="PPA16443.1">
    <property type="protein sequence ID" value="PPA16443.1"/>
    <property type="gene ID" value="WBGene00105997"/>
</dbReference>
<dbReference type="FunFam" id="2.40.70.10:FF:000086">
    <property type="entry name" value="ASpartyl Protease"/>
    <property type="match status" value="1"/>
</dbReference>
<evidence type="ECO:0000256" key="5">
    <source>
        <dbReference type="ARBA" id="ARBA00022729"/>
    </source>
</evidence>
<accession>A0A8R1YJX2</accession>
<dbReference type="GO" id="GO:0005576">
    <property type="term" value="C:extracellular region"/>
    <property type="evidence" value="ECO:0007669"/>
    <property type="project" value="UniProtKB-SubCell"/>
</dbReference>
<accession>A0A2A6CLA2</accession>
<dbReference type="OrthoDB" id="5853681at2759"/>
<dbReference type="CDD" id="cd05471">
    <property type="entry name" value="pepsin_like"/>
    <property type="match status" value="1"/>
</dbReference>
<dbReference type="SUPFAM" id="SSF50630">
    <property type="entry name" value="Acid proteases"/>
    <property type="match status" value="2"/>
</dbReference>
<dbReference type="Proteomes" id="UP000005239">
    <property type="component" value="Unassembled WGS sequence"/>
</dbReference>
<dbReference type="FunFam" id="2.40.70.10:FF:000008">
    <property type="entry name" value="Cathepsin D"/>
    <property type="match status" value="1"/>
</dbReference>
<dbReference type="InterPro" id="IPR021109">
    <property type="entry name" value="Peptidase_aspartic_dom_sf"/>
</dbReference>
<dbReference type="FunFam" id="2.40.70.10:FF:000052">
    <property type="entry name" value="ASpartyl Protease"/>
    <property type="match status" value="1"/>
</dbReference>
<keyword evidence="10" id="KW-0325">Glycoprotein</keyword>
<dbReference type="GO" id="GO:0005764">
    <property type="term" value="C:lysosome"/>
    <property type="evidence" value="ECO:0000318"/>
    <property type="project" value="GO_Central"/>
</dbReference>
<sequence length="888" mass="98323">MLKLIFGLCLLSITAANPERRKVFHVAMNRTQSLRAKLIRFNIIYRSSFLQSSSTLFMAEYITHQTFRENRLEEFVAQQRLNAMSQSGQAVIDRQPLVDYYDDFYLGEIKLGTPPQSFTVVMDTGSSNLWVIDAKCESQDCLGQPVSEYSKHQFDTSASTTYQKSNQPFLLIYGSGSCKGVIGYDVLDLAGLKYASQGLGVATQIASVFGSQPIDGILGLGWPDLAQGQVVPPMQNMLSQLDQPIFTVYMSRLEASFCRHPVLPADAPVDGGRITFGGFDKDNCRDEINYVPLTSRTYWQFKLDDFVMGDFRAMTNYQVITDTGTSWIGCPTDVFNAMVKNTNAKLSPLIGQWIVQCDTYYPDMIFKIGGIEYHIPAYEYVLDLGLPAGDCVLAAFPMVGTGNNPKFILGDVFIRQYCNVHDIGQGRIGFARSTVEGTTYTPPSTQPTSPTTPTTTSGGFMATTATLVLAAPTRNETSSQVFQVSMRKSPSFREKLIRENRLVEFVAEQERQRVEQIGSQSAVNPQPFKDYYDDFYLGQISLGTPRTLSFFFPLLSQLFTVVMDTGSSNLWVIDSSCTSQDCYGQPSSGWAKTRFYTSRSSTFESTNETFVLRYGSGSCRGKIAYDVLNMAGMSYAHQGIGVATSIASVFGKQPMDGILGLGWPALAENGVTPPVQNMLNQMSEPIFTVFMARHQWLSLDAVDGGVITFGGYDNVNCDSQINYVPLTSQTYWQFKLDDFAIGGYRAYNSYQVISDTGTSWIGAPSDVFYNIVSQTKAKLNADGNYLLNCNGNYPDMVFKIGGIDYYVPAYEYLLDLGYTNNYCALAIFEIKGVGLGPQFILGDVFIRQFCNIHDVGKARIGFARSINSATSSSLFVLIASAIVARILY</sequence>
<evidence type="ECO:0000256" key="3">
    <source>
        <dbReference type="ARBA" id="ARBA00022525"/>
    </source>
</evidence>
<keyword evidence="4" id="KW-0645">Protease</keyword>
<dbReference type="PRINTS" id="PR00792">
    <property type="entry name" value="PEPSIN"/>
</dbReference>
<organism evidence="11 12">
    <name type="scientific">Pristionchus pacificus</name>
    <name type="common">Parasitic nematode worm</name>
    <dbReference type="NCBI Taxonomy" id="54126"/>
    <lineage>
        <taxon>Eukaryota</taxon>
        <taxon>Metazoa</taxon>
        <taxon>Ecdysozoa</taxon>
        <taxon>Nematoda</taxon>
        <taxon>Chromadorea</taxon>
        <taxon>Rhabditida</taxon>
        <taxon>Rhabditina</taxon>
        <taxon>Diplogasteromorpha</taxon>
        <taxon>Diplogasteroidea</taxon>
        <taxon>Neodiplogasteridae</taxon>
        <taxon>Pristionchus</taxon>
    </lineage>
</organism>
<evidence type="ECO:0000256" key="2">
    <source>
        <dbReference type="ARBA" id="ARBA00007447"/>
    </source>
</evidence>
<dbReference type="InterPro" id="IPR001461">
    <property type="entry name" value="Aspartic_peptidase_A1"/>
</dbReference>
<evidence type="ECO:0000256" key="1">
    <source>
        <dbReference type="ARBA" id="ARBA00004613"/>
    </source>
</evidence>
<keyword evidence="12" id="KW-1185">Reference proteome</keyword>
<name>A0A2A6CLA2_PRIPA</name>
<comment type="similarity">
    <text evidence="2">Belongs to the peptidase A1 family.</text>
</comment>
<keyword evidence="6" id="KW-0064">Aspartyl protease</keyword>
<keyword evidence="5" id="KW-0732">Signal</keyword>
<dbReference type="InterPro" id="IPR034164">
    <property type="entry name" value="Pepsin-like_dom"/>
</dbReference>
<evidence type="ECO:0000256" key="8">
    <source>
        <dbReference type="ARBA" id="ARBA00023145"/>
    </source>
</evidence>
<dbReference type="AlphaFoldDB" id="A0A2A6CLA2"/>
<reference evidence="11" key="2">
    <citation type="submission" date="2022-06" db="UniProtKB">
        <authorList>
            <consortium name="EnsemblMetazoa"/>
        </authorList>
    </citation>
    <scope>IDENTIFICATION</scope>
    <source>
        <strain evidence="11">PS312</strain>
    </source>
</reference>
<dbReference type="InterPro" id="IPR033121">
    <property type="entry name" value="PEPTIDASE_A1"/>
</dbReference>
<keyword evidence="3" id="KW-0964">Secreted</keyword>
<proteinExistence type="inferred from homology"/>
<dbReference type="FunFam" id="2.40.70.10:FF:000058">
    <property type="entry name" value="ASpartyl Protease"/>
    <property type="match status" value="1"/>
</dbReference>
<dbReference type="Gene3D" id="2.40.70.10">
    <property type="entry name" value="Acid Proteases"/>
    <property type="match status" value="4"/>
</dbReference>
<dbReference type="Pfam" id="PF00026">
    <property type="entry name" value="Asp"/>
    <property type="match status" value="2"/>
</dbReference>
<evidence type="ECO:0000256" key="6">
    <source>
        <dbReference type="ARBA" id="ARBA00022750"/>
    </source>
</evidence>
<evidence type="ECO:0000256" key="10">
    <source>
        <dbReference type="ARBA" id="ARBA00023180"/>
    </source>
</evidence>